<dbReference type="InterPro" id="IPR032630">
    <property type="entry name" value="P_typ_ATPase_c"/>
</dbReference>
<dbReference type="GO" id="GO:0000287">
    <property type="term" value="F:magnesium ion binding"/>
    <property type="evidence" value="ECO:0007669"/>
    <property type="project" value="UniProtKB-UniRule"/>
</dbReference>
<dbReference type="InterPro" id="IPR018303">
    <property type="entry name" value="ATPase_P-typ_P_site"/>
</dbReference>
<feature type="binding site" evidence="13">
    <location>
        <position position="547"/>
    </location>
    <ligand>
        <name>ATP</name>
        <dbReference type="ChEBI" id="CHEBI:30616"/>
    </ligand>
</feature>
<accession>T1K248</accession>
<dbReference type="GO" id="GO:0005524">
    <property type="term" value="F:ATP binding"/>
    <property type="evidence" value="ECO:0007669"/>
    <property type="project" value="UniProtKB-UniRule"/>
</dbReference>
<dbReference type="SFLD" id="SFLDF00027">
    <property type="entry name" value="p-type_atpase"/>
    <property type="match status" value="1"/>
</dbReference>
<feature type="binding site" evidence="14">
    <location>
        <position position="804"/>
    </location>
    <ligand>
        <name>Mg(2+)</name>
        <dbReference type="ChEBI" id="CHEBI:18420"/>
    </ligand>
</feature>
<dbReference type="Pfam" id="PF16209">
    <property type="entry name" value="PhoLip_ATPase_N"/>
    <property type="match status" value="1"/>
</dbReference>
<feature type="binding site" evidence="13">
    <location>
        <position position="783"/>
    </location>
    <ligand>
        <name>ATP</name>
        <dbReference type="ChEBI" id="CHEBI:30616"/>
    </ligand>
</feature>
<evidence type="ECO:0000256" key="8">
    <source>
        <dbReference type="ARBA" id="ARBA00022967"/>
    </source>
</evidence>
<dbReference type="STRING" id="32264.T1K248"/>
<evidence type="ECO:0000256" key="4">
    <source>
        <dbReference type="ARBA" id="ARBA00022723"/>
    </source>
</evidence>
<feature type="binding site" evidence="13">
    <location>
        <position position="777"/>
    </location>
    <ligand>
        <name>ATP</name>
        <dbReference type="ChEBI" id="CHEBI:30616"/>
    </ligand>
</feature>
<comment type="catalytic activity">
    <reaction evidence="11 15">
        <text>ATP + H2O + phospholipidSide 1 = ADP + phosphate + phospholipidSide 2.</text>
        <dbReference type="EC" id="7.6.2.1"/>
    </reaction>
</comment>
<evidence type="ECO:0000256" key="3">
    <source>
        <dbReference type="ARBA" id="ARBA00022692"/>
    </source>
</evidence>
<dbReference type="InterPro" id="IPR023298">
    <property type="entry name" value="ATPase_P-typ_TM_dom_sf"/>
</dbReference>
<feature type="domain" description="P-type ATPase N-terminal" evidence="16">
    <location>
        <begin position="34"/>
        <end position="85"/>
    </location>
</feature>
<dbReference type="GO" id="GO:0016887">
    <property type="term" value="F:ATP hydrolysis activity"/>
    <property type="evidence" value="ECO:0007669"/>
    <property type="project" value="InterPro"/>
</dbReference>
<dbReference type="Gene3D" id="2.70.150.10">
    <property type="entry name" value="Calcium-transporting ATPase, cytoplasmic transduction domain A"/>
    <property type="match status" value="1"/>
</dbReference>
<dbReference type="InterPro" id="IPR023299">
    <property type="entry name" value="ATPase_P-typ_cyto_dom_N"/>
</dbReference>
<dbReference type="InterPro" id="IPR008250">
    <property type="entry name" value="ATPase_P-typ_transduc_dom_A_sf"/>
</dbReference>
<feature type="binding site" evidence="13">
    <location>
        <position position="807"/>
    </location>
    <ligand>
        <name>ATP</name>
        <dbReference type="ChEBI" id="CHEBI:30616"/>
    </ligand>
</feature>
<feature type="transmembrane region" description="Helical" evidence="15">
    <location>
        <begin position="340"/>
        <end position="362"/>
    </location>
</feature>
<keyword evidence="8 15" id="KW-1278">Translocase</keyword>
<feature type="binding site" evidence="13">
    <location>
        <position position="405"/>
    </location>
    <ligand>
        <name>ATP</name>
        <dbReference type="ChEBI" id="CHEBI:30616"/>
    </ligand>
</feature>
<dbReference type="SUPFAM" id="SSF81660">
    <property type="entry name" value="Metal cation-transporting ATPase, ATP-binding domain N"/>
    <property type="match status" value="1"/>
</dbReference>
<dbReference type="NCBIfam" id="TIGR01652">
    <property type="entry name" value="ATPase-Plipid"/>
    <property type="match status" value="1"/>
</dbReference>
<keyword evidence="7 14" id="KW-0460">Magnesium</keyword>
<dbReference type="InterPro" id="IPR036412">
    <property type="entry name" value="HAD-like_sf"/>
</dbReference>
<evidence type="ECO:0000256" key="13">
    <source>
        <dbReference type="PIRSR" id="PIRSR606539-2"/>
    </source>
</evidence>
<dbReference type="SFLD" id="SFLDS00003">
    <property type="entry name" value="Haloacid_Dehalogenase"/>
    <property type="match status" value="1"/>
</dbReference>
<dbReference type="NCBIfam" id="TIGR01494">
    <property type="entry name" value="ATPase_P-type"/>
    <property type="match status" value="1"/>
</dbReference>
<dbReference type="InterPro" id="IPR001757">
    <property type="entry name" value="P_typ_ATPase"/>
</dbReference>
<evidence type="ECO:0000256" key="10">
    <source>
        <dbReference type="ARBA" id="ARBA00023136"/>
    </source>
</evidence>
<keyword evidence="5 13" id="KW-0547">Nucleotide-binding</keyword>
<proteinExistence type="inferred from homology"/>
<feature type="binding site" evidence="13">
    <location>
        <position position="683"/>
    </location>
    <ligand>
        <name>ATP</name>
        <dbReference type="ChEBI" id="CHEBI:30616"/>
    </ligand>
</feature>
<dbReference type="GO" id="GO:0005886">
    <property type="term" value="C:plasma membrane"/>
    <property type="evidence" value="ECO:0007669"/>
    <property type="project" value="TreeGrafter"/>
</dbReference>
<dbReference type="FunFam" id="3.40.50.1000:FF:000001">
    <property type="entry name" value="Phospholipid-transporting ATPase IC"/>
    <property type="match status" value="1"/>
</dbReference>
<evidence type="ECO:0000313" key="19">
    <source>
        <dbReference type="Proteomes" id="UP000015104"/>
    </source>
</evidence>
<feature type="transmembrane region" description="Helical" evidence="15">
    <location>
        <begin position="846"/>
        <end position="867"/>
    </location>
</feature>
<feature type="domain" description="P-type ATPase C-terminal" evidence="17">
    <location>
        <begin position="831"/>
        <end position="1088"/>
    </location>
</feature>
<comment type="subcellular location">
    <subcellularLocation>
        <location evidence="1 15">Membrane</location>
        <topology evidence="1 15">Multi-pass membrane protein</topology>
    </subcellularLocation>
</comment>
<sequence>MVVKSNHHRSNRSIPINWRNVICRSDQISAGNSHRNKISTRKYTWFSFIPRNLFEQFHRLANFYFLVLSILQLVFAGPFSPTTSILPLLFVIGTTAIKQAYEDALRQKSDLLVNLRKIPVLVGQQFKRIRSENIITGDIVKLRSHHEIPCDLVFISFTNEPVKAGIITANLDGETNLKVKDSIPLPGDVIGKKEATIDFHWETLNGTIIVEEPHEDLYEFVGVLKMGPLNVSLGPNNLLLRGSRLVSPDHVYGIAVYVGVETKMALNSKIKANKFTSIERRVNVYLVGYFIILFLMTTVSYILSKTHSILLDADENDFWYLADYLSSPDLKISKEAIGDYFSFFILYSFLIPISLYVSLSLVKLIGTYSLINDRSLINPETFDRPIVNTSDLNEELGQIEYLFSDKTGTLTQNVMNFKCASIDGEIIELSSDDSSFNLISSLTGKKAEKVKDFFVSLCICNSVRVKKPTVTVSPPKDDGLDYIEPTGTSKESISFNIGWEGDSPDETALVEAAARFDVVLEDSDEKFCDIVVNNVRSRYQKLNIFPFDSDRKRMSILVKSETGEIIWICKGAENVMKQLTSKGKIKETYRHVEDMSKRGMRTLIVVSKKLSADEYQSFAGEFKDASLSLHKRKEKMESVMANHETNFRIIGATGVEDLLQEGVGDTIAALRQAGIKVWILTGDKTETAVNVAYSVSLLDKSIIMFNLTNYHDTETCSNSINIYLNRIAATLHGTEVSPESNQFACIVDGKTLFLAMKHLKSSFCQLCLQCSAVVCARMSPIQKAEVVRMIKNCESRPVTAAIGDGANDVSMIQEADIGFGLIGKEGRQACNSSDLAFAKFRFLKRIVLIHGHYYYIRVTNLIQYFFYKVSFKSLCLSTHQLKADPTKVVKDSQTIFHGILLMLFNMMFTAFPVLIYSIIEKNIPESLLEKEPRFYWLNHRNHNMNSRKYLTWLAFGIFHGSICFLTIKYLYLNNEDIVDNKAGGIIIFGNMSFMVMVCVVNFKLLLMARINGYLLPGSVILSNFLVHYFYYVFSQRHWDFYFVDDALFGSYLQIVQEPVFWLVFLLTLVISLIHECIIMEWKRAFTPTIKDKMVL</sequence>
<dbReference type="HOGENOM" id="CLU_000846_3_1_1"/>
<dbReference type="GO" id="GO:0045332">
    <property type="term" value="P:phospholipid translocation"/>
    <property type="evidence" value="ECO:0007669"/>
    <property type="project" value="TreeGrafter"/>
</dbReference>
<evidence type="ECO:0000259" key="17">
    <source>
        <dbReference type="Pfam" id="PF16212"/>
    </source>
</evidence>
<keyword evidence="19" id="KW-1185">Reference proteome</keyword>
<dbReference type="Proteomes" id="UP000015104">
    <property type="component" value="Unassembled WGS sequence"/>
</dbReference>
<feature type="transmembrane region" description="Helical" evidence="15">
    <location>
        <begin position="983"/>
        <end position="1006"/>
    </location>
</feature>
<reference evidence="19" key="1">
    <citation type="submission" date="2011-08" db="EMBL/GenBank/DDBJ databases">
        <authorList>
            <person name="Rombauts S."/>
        </authorList>
    </citation>
    <scope>NUCLEOTIDE SEQUENCE</scope>
    <source>
        <strain evidence="19">London</strain>
    </source>
</reference>
<reference evidence="18" key="2">
    <citation type="submission" date="2015-06" db="UniProtKB">
        <authorList>
            <consortium name="EnsemblMetazoa"/>
        </authorList>
    </citation>
    <scope>IDENTIFICATION</scope>
</reference>
<evidence type="ECO:0000259" key="16">
    <source>
        <dbReference type="Pfam" id="PF16209"/>
    </source>
</evidence>
<feature type="binding site" evidence="13">
    <location>
        <position position="570"/>
    </location>
    <ligand>
        <name>ATP</name>
        <dbReference type="ChEBI" id="CHEBI:30616"/>
    </ligand>
</feature>
<keyword evidence="4 14" id="KW-0479">Metal-binding</keyword>
<feature type="binding site" evidence="14">
    <location>
        <position position="405"/>
    </location>
    <ligand>
        <name>Mg(2+)</name>
        <dbReference type="ChEBI" id="CHEBI:18420"/>
    </ligand>
</feature>
<keyword evidence="9 15" id="KW-1133">Transmembrane helix</keyword>
<dbReference type="GO" id="GO:0140326">
    <property type="term" value="F:ATPase-coupled intramembrane lipid transporter activity"/>
    <property type="evidence" value="ECO:0007669"/>
    <property type="project" value="UniProtKB-EC"/>
</dbReference>
<dbReference type="PANTHER" id="PTHR24092">
    <property type="entry name" value="PROBABLE PHOSPHOLIPID-TRANSPORTING ATPASE"/>
    <property type="match status" value="1"/>
</dbReference>
<evidence type="ECO:0000256" key="6">
    <source>
        <dbReference type="ARBA" id="ARBA00022840"/>
    </source>
</evidence>
<dbReference type="PRINTS" id="PR00119">
    <property type="entry name" value="CATATPASE"/>
</dbReference>
<feature type="binding site" evidence="14">
    <location>
        <position position="407"/>
    </location>
    <ligand>
        <name>Mg(2+)</name>
        <dbReference type="ChEBI" id="CHEBI:18420"/>
    </ligand>
</feature>
<feature type="binding site" evidence="13">
    <location>
        <position position="601"/>
    </location>
    <ligand>
        <name>ATP</name>
        <dbReference type="ChEBI" id="CHEBI:30616"/>
    </ligand>
</feature>
<comment type="similarity">
    <text evidence="2 15">Belongs to the cation transport ATPase (P-type) (TC 3.A.3) family. Type IV subfamily.</text>
</comment>
<name>T1K248_TETUR</name>
<dbReference type="SFLD" id="SFLDG00002">
    <property type="entry name" value="C1.7:_P-type_atpase_like"/>
    <property type="match status" value="1"/>
</dbReference>
<dbReference type="FunFam" id="3.40.50.1000:FF:000014">
    <property type="entry name" value="Phospholipid-transporting ATPase"/>
    <property type="match status" value="1"/>
</dbReference>
<dbReference type="Gene3D" id="3.40.1110.10">
    <property type="entry name" value="Calcium-transporting ATPase, cytoplasmic domain N"/>
    <property type="match status" value="1"/>
</dbReference>
<keyword evidence="6 13" id="KW-0067">ATP-binding</keyword>
<evidence type="ECO:0000256" key="5">
    <source>
        <dbReference type="ARBA" id="ARBA00022741"/>
    </source>
</evidence>
<dbReference type="InterPro" id="IPR006539">
    <property type="entry name" value="P-type_ATPase_IV"/>
</dbReference>
<feature type="binding site" evidence="14">
    <location>
        <position position="808"/>
    </location>
    <ligand>
        <name>Mg(2+)</name>
        <dbReference type="ChEBI" id="CHEBI:18420"/>
    </ligand>
</feature>
<dbReference type="SUPFAM" id="SSF81665">
    <property type="entry name" value="Calcium ATPase, transmembrane domain M"/>
    <property type="match status" value="1"/>
</dbReference>
<feature type="transmembrane region" description="Helical" evidence="15">
    <location>
        <begin position="1059"/>
        <end position="1078"/>
    </location>
</feature>
<evidence type="ECO:0000256" key="14">
    <source>
        <dbReference type="PIRSR" id="PIRSR606539-3"/>
    </source>
</evidence>
<evidence type="ECO:0000256" key="12">
    <source>
        <dbReference type="PIRSR" id="PIRSR606539-1"/>
    </source>
</evidence>
<evidence type="ECO:0000313" key="18">
    <source>
        <dbReference type="EnsemblMetazoa" id="tetur04g03730.1"/>
    </source>
</evidence>
<feature type="binding site" evidence="13">
    <location>
        <position position="682"/>
    </location>
    <ligand>
        <name>ATP</name>
        <dbReference type="ChEBI" id="CHEBI:30616"/>
    </ligand>
</feature>
<dbReference type="PANTHER" id="PTHR24092:SF175">
    <property type="entry name" value="PHOSPHOLIPID-TRANSPORTING ATPASE"/>
    <property type="match status" value="1"/>
</dbReference>
<dbReference type="InterPro" id="IPR032631">
    <property type="entry name" value="P-type_ATPase_N"/>
</dbReference>
<feature type="binding site" evidence="13">
    <location>
        <position position="407"/>
    </location>
    <ligand>
        <name>ATP</name>
        <dbReference type="ChEBI" id="CHEBI:30616"/>
    </ligand>
</feature>
<evidence type="ECO:0000256" key="2">
    <source>
        <dbReference type="ARBA" id="ARBA00008109"/>
    </source>
</evidence>
<dbReference type="InterPro" id="IPR044492">
    <property type="entry name" value="P_typ_ATPase_HD_dom"/>
</dbReference>
<dbReference type="Gene3D" id="3.40.50.1000">
    <property type="entry name" value="HAD superfamily/HAD-like"/>
    <property type="match status" value="1"/>
</dbReference>
<feature type="transmembrane region" description="Helical" evidence="15">
    <location>
        <begin position="284"/>
        <end position="303"/>
    </location>
</feature>
<feature type="binding site" evidence="13">
    <location>
        <position position="406"/>
    </location>
    <ligand>
        <name>ATP</name>
        <dbReference type="ChEBI" id="CHEBI:30616"/>
    </ligand>
</feature>
<dbReference type="eggNOG" id="KOG0206">
    <property type="taxonomic scope" value="Eukaryota"/>
</dbReference>
<dbReference type="EC" id="7.6.2.1" evidence="15"/>
<feature type="binding site" evidence="13">
    <location>
        <position position="808"/>
    </location>
    <ligand>
        <name>ATP</name>
        <dbReference type="ChEBI" id="CHEBI:30616"/>
    </ligand>
</feature>
<keyword evidence="10 15" id="KW-0472">Membrane</keyword>
<keyword evidence="3 15" id="KW-0812">Transmembrane</keyword>
<dbReference type="GO" id="GO:0005783">
    <property type="term" value="C:endoplasmic reticulum"/>
    <property type="evidence" value="ECO:0007669"/>
    <property type="project" value="TreeGrafter"/>
</dbReference>
<dbReference type="PROSITE" id="PS00154">
    <property type="entry name" value="ATPASE_E1_E2"/>
    <property type="match status" value="1"/>
</dbReference>
<feature type="transmembrane region" description="Helical" evidence="15">
    <location>
        <begin position="1013"/>
        <end position="1033"/>
    </location>
</feature>
<dbReference type="Pfam" id="PF16212">
    <property type="entry name" value="PhoLip_ATPase_C"/>
    <property type="match status" value="1"/>
</dbReference>
<dbReference type="EnsemblMetazoa" id="tetur04g03730.1">
    <property type="protein sequence ID" value="tetur04g03730.1"/>
    <property type="gene ID" value="tetur04g03730"/>
</dbReference>
<feature type="binding site" evidence="13">
    <location>
        <position position="681"/>
    </location>
    <ligand>
        <name>ATP</name>
        <dbReference type="ChEBI" id="CHEBI:30616"/>
    </ligand>
</feature>
<organism evidence="18 19">
    <name type="scientific">Tetranychus urticae</name>
    <name type="common">Two-spotted spider mite</name>
    <dbReference type="NCBI Taxonomy" id="32264"/>
    <lineage>
        <taxon>Eukaryota</taxon>
        <taxon>Metazoa</taxon>
        <taxon>Ecdysozoa</taxon>
        <taxon>Arthropoda</taxon>
        <taxon>Chelicerata</taxon>
        <taxon>Arachnida</taxon>
        <taxon>Acari</taxon>
        <taxon>Acariformes</taxon>
        <taxon>Trombidiformes</taxon>
        <taxon>Prostigmata</taxon>
        <taxon>Eleutherengona</taxon>
        <taxon>Raphignathae</taxon>
        <taxon>Tetranychoidea</taxon>
        <taxon>Tetranychidae</taxon>
        <taxon>Tetranychus</taxon>
    </lineage>
</organism>
<evidence type="ECO:0000256" key="9">
    <source>
        <dbReference type="ARBA" id="ARBA00022989"/>
    </source>
</evidence>
<protein>
    <recommendedName>
        <fullName evidence="15">Phospholipid-transporting ATPase</fullName>
        <ecNumber evidence="15">7.6.2.1</ecNumber>
    </recommendedName>
</protein>
<feature type="transmembrane region" description="Helical" evidence="15">
    <location>
        <begin position="949"/>
        <end position="971"/>
    </location>
</feature>
<evidence type="ECO:0000256" key="1">
    <source>
        <dbReference type="ARBA" id="ARBA00004141"/>
    </source>
</evidence>
<evidence type="ECO:0000256" key="7">
    <source>
        <dbReference type="ARBA" id="ARBA00022842"/>
    </source>
</evidence>
<dbReference type="Pfam" id="PF13246">
    <property type="entry name" value="Cation_ATPase"/>
    <property type="match status" value="1"/>
</dbReference>
<dbReference type="AlphaFoldDB" id="T1K248"/>
<dbReference type="EMBL" id="CAEY01001359">
    <property type="status" value="NOT_ANNOTATED_CDS"/>
    <property type="molecule type" value="Genomic_DNA"/>
</dbReference>
<dbReference type="InterPro" id="IPR023214">
    <property type="entry name" value="HAD_sf"/>
</dbReference>
<evidence type="ECO:0000256" key="11">
    <source>
        <dbReference type="ARBA" id="ARBA00034036"/>
    </source>
</evidence>
<feature type="transmembrane region" description="Helical" evidence="15">
    <location>
        <begin position="895"/>
        <end position="919"/>
    </location>
</feature>
<feature type="binding site" evidence="13">
    <location>
        <position position="506"/>
    </location>
    <ligand>
        <name>ATP</name>
        <dbReference type="ChEBI" id="CHEBI:30616"/>
    </ligand>
</feature>
<feature type="active site" description="4-aspartylphosphate intermediate" evidence="12">
    <location>
        <position position="405"/>
    </location>
</feature>
<dbReference type="SUPFAM" id="SSF56784">
    <property type="entry name" value="HAD-like"/>
    <property type="match status" value="1"/>
</dbReference>
<evidence type="ECO:0000256" key="15">
    <source>
        <dbReference type="RuleBase" id="RU362033"/>
    </source>
</evidence>
<comment type="cofactor">
    <cofactor evidence="14">
        <name>Mg(2+)</name>
        <dbReference type="ChEBI" id="CHEBI:18420"/>
    </cofactor>
</comment>
<dbReference type="SUPFAM" id="SSF81653">
    <property type="entry name" value="Calcium ATPase, transduction domain A"/>
    <property type="match status" value="1"/>
</dbReference>